<dbReference type="Proteomes" id="UP000004095">
    <property type="component" value="Unassembled WGS sequence"/>
</dbReference>
<dbReference type="AlphaFoldDB" id="A1ZGH1"/>
<evidence type="ECO:0000313" key="3">
    <source>
        <dbReference type="Proteomes" id="UP000004095"/>
    </source>
</evidence>
<sequence>MEALESNFLAFNTIVFNFSKYIKIKTVWMQYSDCFFIAYTPILAPKIINFKHYNILSTMKRSTIYFVAAIVLTGLMSYVVISKNEHANPLKDILDKTPESKLPMFVILYNMDVEGWSKSAPNNARFKHKYKVITNADNPRRMKVSVTDFLPVGKDMFFEHYHNLDMQIASKKGSPQGDQVSLIVSPPGYAYYIGNKKMGRWVTKQDQITWRFRRRYRNMARICNIQAYPVSKTRFMNYFHNYRERQSYYGKSNEKNLYGTGSTFSRNSRRTSPFYDDERENKVRAFYRYQSRTGRNGQNIRSRSGNAGK</sequence>
<evidence type="ECO:0000256" key="1">
    <source>
        <dbReference type="SAM" id="Phobius"/>
    </source>
</evidence>
<evidence type="ECO:0000313" key="2">
    <source>
        <dbReference type="EMBL" id="EAY30588.1"/>
    </source>
</evidence>
<reference evidence="2 3" key="1">
    <citation type="submission" date="2007-01" db="EMBL/GenBank/DDBJ databases">
        <authorList>
            <person name="Haygood M."/>
            <person name="Podell S."/>
            <person name="Anderson C."/>
            <person name="Hopkinson B."/>
            <person name="Roe K."/>
            <person name="Barbeau K."/>
            <person name="Gaasterland T."/>
            <person name="Ferriera S."/>
            <person name="Johnson J."/>
            <person name="Kravitz S."/>
            <person name="Beeson K."/>
            <person name="Sutton G."/>
            <person name="Rogers Y.-H."/>
            <person name="Friedman R."/>
            <person name="Frazier M."/>
            <person name="Venter J.C."/>
        </authorList>
    </citation>
    <scope>NUCLEOTIDE SEQUENCE [LARGE SCALE GENOMIC DNA]</scope>
    <source>
        <strain evidence="2 3">ATCC 23134</strain>
    </source>
</reference>
<feature type="transmembrane region" description="Helical" evidence="1">
    <location>
        <begin position="63"/>
        <end position="81"/>
    </location>
</feature>
<name>A1ZGH1_MICM2</name>
<organism evidence="2 3">
    <name type="scientific">Microscilla marina ATCC 23134</name>
    <dbReference type="NCBI Taxonomy" id="313606"/>
    <lineage>
        <taxon>Bacteria</taxon>
        <taxon>Pseudomonadati</taxon>
        <taxon>Bacteroidota</taxon>
        <taxon>Cytophagia</taxon>
        <taxon>Cytophagales</taxon>
        <taxon>Microscillaceae</taxon>
        <taxon>Microscilla</taxon>
    </lineage>
</organism>
<protein>
    <submittedName>
        <fullName evidence="2">Uncharacterized protein</fullName>
    </submittedName>
</protein>
<keyword evidence="1" id="KW-0472">Membrane</keyword>
<keyword evidence="1" id="KW-1133">Transmembrane helix</keyword>
<proteinExistence type="predicted"/>
<dbReference type="EMBL" id="AAWS01000006">
    <property type="protein sequence ID" value="EAY30588.1"/>
    <property type="molecule type" value="Genomic_DNA"/>
</dbReference>
<keyword evidence="3" id="KW-1185">Reference proteome</keyword>
<gene>
    <name evidence="2" type="ORF">M23134_03226</name>
</gene>
<comment type="caution">
    <text evidence="2">The sequence shown here is derived from an EMBL/GenBank/DDBJ whole genome shotgun (WGS) entry which is preliminary data.</text>
</comment>
<keyword evidence="1" id="KW-0812">Transmembrane</keyword>
<accession>A1ZGH1</accession>